<feature type="region of interest" description="Disordered" evidence="1">
    <location>
        <begin position="508"/>
        <end position="533"/>
    </location>
</feature>
<accession>A0ABM1SQJ6</accession>
<organism evidence="2 3">
    <name type="scientific">Limulus polyphemus</name>
    <name type="common">Atlantic horseshoe crab</name>
    <dbReference type="NCBI Taxonomy" id="6850"/>
    <lineage>
        <taxon>Eukaryota</taxon>
        <taxon>Metazoa</taxon>
        <taxon>Ecdysozoa</taxon>
        <taxon>Arthropoda</taxon>
        <taxon>Chelicerata</taxon>
        <taxon>Merostomata</taxon>
        <taxon>Xiphosura</taxon>
        <taxon>Limulidae</taxon>
        <taxon>Limulus</taxon>
    </lineage>
</organism>
<dbReference type="GeneID" id="111086621"/>
<feature type="compositionally biased region" description="Low complexity" evidence="1">
    <location>
        <begin position="469"/>
        <end position="480"/>
    </location>
</feature>
<protein>
    <submittedName>
        <fullName evidence="3">Uncharacterized protein LOC111086621</fullName>
    </submittedName>
</protein>
<evidence type="ECO:0000313" key="2">
    <source>
        <dbReference type="Proteomes" id="UP000694941"/>
    </source>
</evidence>
<feature type="compositionally biased region" description="Polar residues" evidence="1">
    <location>
        <begin position="444"/>
        <end position="463"/>
    </location>
</feature>
<reference evidence="3" key="1">
    <citation type="submission" date="2025-08" db="UniProtKB">
        <authorList>
            <consortium name="RefSeq"/>
        </authorList>
    </citation>
    <scope>IDENTIFICATION</scope>
    <source>
        <tissue evidence="3">Muscle</tissue>
    </source>
</reference>
<feature type="region of interest" description="Disordered" evidence="1">
    <location>
        <begin position="444"/>
        <end position="480"/>
    </location>
</feature>
<gene>
    <name evidence="3" type="primary">LOC111086621</name>
</gene>
<feature type="compositionally biased region" description="Low complexity" evidence="1">
    <location>
        <begin position="508"/>
        <end position="532"/>
    </location>
</feature>
<dbReference type="RefSeq" id="XP_022245902.1">
    <property type="nucleotide sequence ID" value="XM_022390194.1"/>
</dbReference>
<evidence type="ECO:0000313" key="3">
    <source>
        <dbReference type="RefSeq" id="XP_022245902.1"/>
    </source>
</evidence>
<proteinExistence type="predicted"/>
<sequence length="588" mass="65445">MLIVILFVRGHFFGTDKLITMVTKKQSKYTWLLPVLRLQWNVILPVTYLVLSISFWRVGNAASTWTDFADNYGYWAPWLRKLSLLIQVIPLLIIAGTTMIQGVHYLRTSSSQSFHEIAQSWCCPVFTLVNITSDDFINDTLTSGMNNSAYEEDPPPKYTPPPSYSTATARMMARFLNQNDSSLPTTPVQPLSSTENNNLYSEIGLVSFNPCLEKDNIRKVSPFYSSANARLVGNILNQAHSSFVSCEAQSANHANLKASTSYPSGTVKKLVKFLNRSQSSTADTIPVEERAPSMSSTQEFTTYKLQPKKHFNSKVSSYSSATARKIVKILNRSHSSSAATTEQPLFSPEIFSFTEPYHENNTDSKASTYSSVTGLMMEISLNRNYSSLATTTEQPMFSTEDNFDSIVDFVSSEPQPKNQVDYKVSTSYSPTTVRMREEFLNRSHSSLAVPTEQYATSAETPSFTKPHPSNQTSSKASTYSSATGRMVGKFLNRSQSLLETIKEQSIFSSESTSFTEPCPESHTSSKTSTYSSAPGRMMGISLNRSHSSLATTTEQPMFSSEDDFYSTADLVSFETQPENQTDFEVSNS</sequence>
<dbReference type="Proteomes" id="UP000694941">
    <property type="component" value="Unplaced"/>
</dbReference>
<evidence type="ECO:0000256" key="1">
    <source>
        <dbReference type="SAM" id="MobiDB-lite"/>
    </source>
</evidence>
<name>A0ABM1SQJ6_LIMPO</name>
<keyword evidence="2" id="KW-1185">Reference proteome</keyword>